<accession>A0A3E2HQ07</accession>
<dbReference type="Pfam" id="PF00583">
    <property type="entry name" value="Acetyltransf_1"/>
    <property type="match status" value="1"/>
</dbReference>
<dbReference type="OMA" id="HADSPYQ"/>
<feature type="non-terminal residue" evidence="3">
    <location>
        <position position="208"/>
    </location>
</feature>
<dbReference type="EMBL" id="NCSJ02000008">
    <property type="protein sequence ID" value="RFU35448.1"/>
    <property type="molecule type" value="Genomic_DNA"/>
</dbReference>
<dbReference type="AlphaFoldDB" id="A0A3E2HQ07"/>
<keyword evidence="4" id="KW-1185">Reference proteome</keyword>
<gene>
    <name evidence="3" type="ORF">B7463_g860</name>
</gene>
<feature type="region of interest" description="Disordered" evidence="1">
    <location>
        <begin position="186"/>
        <end position="208"/>
    </location>
</feature>
<comment type="caution">
    <text evidence="3">The sequence shown here is derived from an EMBL/GenBank/DDBJ whole genome shotgun (WGS) entry which is preliminary data.</text>
</comment>
<dbReference type="PANTHER" id="PTHR42791:SF14">
    <property type="entry name" value="N-ACETYLTRANSFERASE DOMAIN-CONTAINING PROTEIN"/>
    <property type="match status" value="1"/>
</dbReference>
<dbReference type="OrthoDB" id="2115692at2759"/>
<dbReference type="GO" id="GO:0016747">
    <property type="term" value="F:acyltransferase activity, transferring groups other than amino-acyl groups"/>
    <property type="evidence" value="ECO:0007669"/>
    <property type="project" value="InterPro"/>
</dbReference>
<dbReference type="STRING" id="5539.A0A3E2HQ07"/>
<feature type="non-terminal residue" evidence="3">
    <location>
        <position position="1"/>
    </location>
</feature>
<evidence type="ECO:0000259" key="2">
    <source>
        <dbReference type="PROSITE" id="PS51186"/>
    </source>
</evidence>
<dbReference type="InterPro" id="IPR016181">
    <property type="entry name" value="Acyl_CoA_acyltransferase"/>
</dbReference>
<dbReference type="SUPFAM" id="SSF55729">
    <property type="entry name" value="Acyl-CoA N-acyltransferases (Nat)"/>
    <property type="match status" value="1"/>
</dbReference>
<dbReference type="Proteomes" id="UP000258309">
    <property type="component" value="Unassembled WGS sequence"/>
</dbReference>
<evidence type="ECO:0000313" key="4">
    <source>
        <dbReference type="Proteomes" id="UP000258309"/>
    </source>
</evidence>
<dbReference type="PANTHER" id="PTHR42791">
    <property type="entry name" value="GNAT FAMILY ACETYLTRANSFERASE"/>
    <property type="match status" value="1"/>
</dbReference>
<protein>
    <recommendedName>
        <fullName evidence="2">N-acetyltransferase domain-containing protein</fullName>
    </recommendedName>
</protein>
<dbReference type="InterPro" id="IPR052523">
    <property type="entry name" value="Trichothecene_AcTrans"/>
</dbReference>
<feature type="domain" description="N-acetyltransferase" evidence="2">
    <location>
        <begin position="3"/>
        <end position="206"/>
    </location>
</feature>
<dbReference type="InterPro" id="IPR000182">
    <property type="entry name" value="GNAT_dom"/>
</dbReference>
<sequence length="208" mass="23571">MPYNITKATTDHIPGILEVWISAFSDITAFFPHSPTGDEWLLSSFHFSMTEPSQNTVYYVMTDDASSAPEDRGEGKVLGFAKWTIHPGGKPLPDWRERWEKDFPADMSSQLLGSFFDPMARQHDAVVGDRPHYFLETLATIKKYWKRGLGSSLLQWGNDEADKAGWECYLDAAPTAKHLYEMHGYAEQTDKKDPNSPAVPMLRTPNKQ</sequence>
<dbReference type="Gene3D" id="3.40.630.30">
    <property type="match status" value="1"/>
</dbReference>
<evidence type="ECO:0000256" key="1">
    <source>
        <dbReference type="SAM" id="MobiDB-lite"/>
    </source>
</evidence>
<evidence type="ECO:0000313" key="3">
    <source>
        <dbReference type="EMBL" id="RFU35448.1"/>
    </source>
</evidence>
<reference evidence="3 4" key="1">
    <citation type="submission" date="2018-05" db="EMBL/GenBank/DDBJ databases">
        <title>Draft genome sequence of Scytalidium lignicola DSM 105466, a ubiquitous saprotrophic fungus.</title>
        <authorList>
            <person name="Buettner E."/>
            <person name="Gebauer A.M."/>
            <person name="Hofrichter M."/>
            <person name="Liers C."/>
            <person name="Kellner H."/>
        </authorList>
    </citation>
    <scope>NUCLEOTIDE SEQUENCE [LARGE SCALE GENOMIC DNA]</scope>
    <source>
        <strain evidence="3 4">DSM 105466</strain>
    </source>
</reference>
<dbReference type="PROSITE" id="PS51186">
    <property type="entry name" value="GNAT"/>
    <property type="match status" value="1"/>
</dbReference>
<proteinExistence type="predicted"/>
<organism evidence="3 4">
    <name type="scientific">Scytalidium lignicola</name>
    <name type="common">Hyphomycete</name>
    <dbReference type="NCBI Taxonomy" id="5539"/>
    <lineage>
        <taxon>Eukaryota</taxon>
        <taxon>Fungi</taxon>
        <taxon>Dikarya</taxon>
        <taxon>Ascomycota</taxon>
        <taxon>Pezizomycotina</taxon>
        <taxon>Leotiomycetes</taxon>
        <taxon>Leotiomycetes incertae sedis</taxon>
        <taxon>Scytalidium</taxon>
    </lineage>
</organism>
<name>A0A3E2HQ07_SCYLI</name>